<dbReference type="InterPro" id="IPR001789">
    <property type="entry name" value="Sig_transdc_resp-reg_receiver"/>
</dbReference>
<dbReference type="InterPro" id="IPR015943">
    <property type="entry name" value="WD40/YVTN_repeat-like_dom_sf"/>
</dbReference>
<dbReference type="CDD" id="cd16922">
    <property type="entry name" value="HATPase_EvgS-ArcB-TorS-like"/>
    <property type="match status" value="1"/>
</dbReference>
<keyword evidence="4" id="KW-0902">Two-component regulatory system</keyword>
<dbReference type="InterPro" id="IPR005467">
    <property type="entry name" value="His_kinase_dom"/>
</dbReference>
<dbReference type="Gene3D" id="2.60.40.10">
    <property type="entry name" value="Immunoglobulins"/>
    <property type="match status" value="1"/>
</dbReference>
<dbReference type="PROSITE" id="PS50109">
    <property type="entry name" value="HIS_KIN"/>
    <property type="match status" value="1"/>
</dbReference>
<dbReference type="Gene3D" id="1.10.287.130">
    <property type="match status" value="1"/>
</dbReference>
<comment type="catalytic activity">
    <reaction evidence="1">
        <text>ATP + protein L-histidine = ADP + protein N-phospho-L-histidine.</text>
        <dbReference type="EC" id="2.7.13.3"/>
    </reaction>
</comment>
<evidence type="ECO:0000313" key="9">
    <source>
        <dbReference type="EMBL" id="MFD2164241.1"/>
    </source>
</evidence>
<dbReference type="PANTHER" id="PTHR45339:SF1">
    <property type="entry name" value="HYBRID SIGNAL TRANSDUCTION HISTIDINE KINASE J"/>
    <property type="match status" value="1"/>
</dbReference>
<dbReference type="EC" id="2.7.13.3" evidence="2"/>
<evidence type="ECO:0000259" key="8">
    <source>
        <dbReference type="PROSITE" id="PS50110"/>
    </source>
</evidence>
<evidence type="ECO:0000256" key="4">
    <source>
        <dbReference type="ARBA" id="ARBA00023012"/>
    </source>
</evidence>
<dbReference type="SUPFAM" id="SSF63829">
    <property type="entry name" value="Calcium-dependent phosphotriesterase"/>
    <property type="match status" value="3"/>
</dbReference>
<dbReference type="Pfam" id="PF00512">
    <property type="entry name" value="HisKA"/>
    <property type="match status" value="1"/>
</dbReference>
<dbReference type="InterPro" id="IPR003594">
    <property type="entry name" value="HATPase_dom"/>
</dbReference>
<dbReference type="InterPro" id="IPR004358">
    <property type="entry name" value="Sig_transdc_His_kin-like_C"/>
</dbReference>
<dbReference type="CDD" id="cd00082">
    <property type="entry name" value="HisKA"/>
    <property type="match status" value="1"/>
</dbReference>
<dbReference type="PRINTS" id="PR00344">
    <property type="entry name" value="BCTRLSENSOR"/>
</dbReference>
<keyword evidence="10" id="KW-1185">Reference proteome</keyword>
<feature type="domain" description="Response regulatory" evidence="8">
    <location>
        <begin position="1134"/>
        <end position="1247"/>
    </location>
</feature>
<evidence type="ECO:0000256" key="5">
    <source>
        <dbReference type="PROSITE-ProRule" id="PRU00169"/>
    </source>
</evidence>
<dbReference type="InterPro" id="IPR036890">
    <property type="entry name" value="HATPase_C_sf"/>
</dbReference>
<name>A0ABW4ZR04_9SPHI</name>
<evidence type="ECO:0000313" key="10">
    <source>
        <dbReference type="Proteomes" id="UP001597387"/>
    </source>
</evidence>
<dbReference type="Pfam" id="PF07494">
    <property type="entry name" value="Reg_prop"/>
    <property type="match status" value="7"/>
</dbReference>
<evidence type="ECO:0000256" key="3">
    <source>
        <dbReference type="ARBA" id="ARBA00022553"/>
    </source>
</evidence>
<comment type="caution">
    <text evidence="9">The sequence shown here is derived from an EMBL/GenBank/DDBJ whole genome shotgun (WGS) entry which is preliminary data.</text>
</comment>
<feature type="domain" description="Response regulatory" evidence="8">
    <location>
        <begin position="1275"/>
        <end position="1390"/>
    </location>
</feature>
<dbReference type="InterPro" id="IPR011006">
    <property type="entry name" value="CheY-like_superfamily"/>
</dbReference>
<feature type="modified residue" description="4-aspartylphosphate" evidence="5">
    <location>
        <position position="1324"/>
    </location>
</feature>
<dbReference type="InterPro" id="IPR013783">
    <property type="entry name" value="Ig-like_fold"/>
</dbReference>
<dbReference type="InterPro" id="IPR011110">
    <property type="entry name" value="Reg_prop"/>
</dbReference>
<accession>A0ABW4ZR04</accession>
<dbReference type="InterPro" id="IPR011123">
    <property type="entry name" value="Y_Y_Y"/>
</dbReference>
<dbReference type="PROSITE" id="PS50110">
    <property type="entry name" value="RESPONSE_REGULATORY"/>
    <property type="match status" value="2"/>
</dbReference>
<dbReference type="Pfam" id="PF07495">
    <property type="entry name" value="Y_Y_Y"/>
    <property type="match status" value="1"/>
</dbReference>
<dbReference type="InterPro" id="IPR036097">
    <property type="entry name" value="HisK_dim/P_sf"/>
</dbReference>
<dbReference type="CDD" id="cd17546">
    <property type="entry name" value="REC_hyHK_CKI1_RcsC-like"/>
    <property type="match status" value="1"/>
</dbReference>
<dbReference type="SUPFAM" id="SSF47384">
    <property type="entry name" value="Homodimeric domain of signal transducing histidine kinase"/>
    <property type="match status" value="1"/>
</dbReference>
<dbReference type="Pfam" id="PF02518">
    <property type="entry name" value="HATPase_c"/>
    <property type="match status" value="1"/>
</dbReference>
<dbReference type="PANTHER" id="PTHR45339">
    <property type="entry name" value="HYBRID SIGNAL TRANSDUCTION HISTIDINE KINASE J"/>
    <property type="match status" value="1"/>
</dbReference>
<keyword evidence="6" id="KW-0175">Coiled coil</keyword>
<dbReference type="CDD" id="cd00156">
    <property type="entry name" value="REC"/>
    <property type="match status" value="1"/>
</dbReference>
<dbReference type="SUPFAM" id="SSF52172">
    <property type="entry name" value="CheY-like"/>
    <property type="match status" value="2"/>
</dbReference>
<organism evidence="9 10">
    <name type="scientific">Paradesertivirga mongoliensis</name>
    <dbReference type="NCBI Taxonomy" id="2100740"/>
    <lineage>
        <taxon>Bacteria</taxon>
        <taxon>Pseudomonadati</taxon>
        <taxon>Bacteroidota</taxon>
        <taxon>Sphingobacteriia</taxon>
        <taxon>Sphingobacteriales</taxon>
        <taxon>Sphingobacteriaceae</taxon>
        <taxon>Paradesertivirga</taxon>
    </lineage>
</organism>
<protein>
    <recommendedName>
        <fullName evidence="2">histidine kinase</fullName>
        <ecNumber evidence="2">2.7.13.3</ecNumber>
    </recommendedName>
</protein>
<keyword evidence="3 5" id="KW-0597">Phosphoprotein</keyword>
<dbReference type="SUPFAM" id="SSF55874">
    <property type="entry name" value="ATPase domain of HSP90 chaperone/DNA topoisomerase II/histidine kinase"/>
    <property type="match status" value="1"/>
</dbReference>
<feature type="domain" description="Histidine kinase" evidence="7">
    <location>
        <begin position="893"/>
        <end position="1114"/>
    </location>
</feature>
<dbReference type="SMART" id="SM00387">
    <property type="entry name" value="HATPase_c"/>
    <property type="match status" value="1"/>
</dbReference>
<dbReference type="RefSeq" id="WP_255904289.1">
    <property type="nucleotide sequence ID" value="NZ_JAFMZO010000004.1"/>
</dbReference>
<evidence type="ECO:0000259" key="7">
    <source>
        <dbReference type="PROSITE" id="PS50109"/>
    </source>
</evidence>
<sequence>MKFNRKTSRNGLSQSFVRSITSDKNGFIWIGTSDGLNKYDGYTFKIYQSNAGKKGSLSTSTILYTYTDKKGVLYVATENGGLNVYNSSTDNFTVYKNNPKDPNSIASNRVTTIYEDSRGILWVALEDKGLHIFDRKTQRFKKGFTANSNGKGLVSNYVRAISEDKQGRLWIGTDNGISVLSRDRKTFKNYFSTSQPNSLSTGVIRSIFTDSDGDVWIGTAFGGLNLYDKNNDGFIKFKHTSNPNSLLGDYVPGICEAKDGKIWVATNWGMSVYNKQSKTFVNYTNDPFDVNSLVDNGLNTVYADKEGNIWIGSIAGLSIKEALDSKFPNYANKPGDTNSLGSKEAFRFYEDSQNRLWIGLREGFDQYNRQTGTFLHHRKRKDGKRIGTVLSFYEDSRKNFWIGTFDEGIYKYNAANDTYQNFEGIDPLNNQKIILRDIWFIQEDAEQNLYIASYSTGIYKFDNQRNAFYRFLWEGRTIPLAGITAFYIDKGSNLWIGSNVEGLIKVNKEKGIYQTFKNNPSNNNTITSNDISTIVEDRNGNLLIGTKGGLSHLSIKSNVFSNYTDADGLNSNQINAILEDASGNVWLSTHKGISKYDIRSRSFRNYSINNGFEFNEFLQRSALRLSSGDLVFGGLNGFNLFNPQKLVLNSAIPEVHIIDFELFNKSVSVHGENTVLNKVILETDEINLSYKQNVFSFEFIAGNLSRTKENQYAYKLEGFDKDWNYVGTTRKASYTNIPPGEYTFIVKASNNDGVWNKKGRSIKIYIKPPFWMTWWFRILTVLTIAGGAIAYYRHRINIIKAQKEALEKEVQLRTAEVVHQSEELRVQSENLINVNEELQVQSEELQQMNEELQAQSEELQSQTDNLFTLNQELAMERQKADKANQAKSVFLATMSHEIRTPMNGVIGMASLLAETKLSNEQEDYVNVIRTSGDALLTVINDILDFSKIESGNLELEHHDFDLRQCIEQVMDVFAGRAAAQGLDLVYQIDNMVPIQVIGDNMRLRQILLNLVSNAMKFTHEGEVFLNVQLSKAANDDIEISFDVRDSGIGIPKEKIGRLFKAFSQVDSSTTRKYGGTGLGLVISERLVKLMGGEITVESEVGRGTTFSFTIQCKVGKVSRKQYANFNTAGNEGKKVLIIDDNETNLSILKAQLELWKLVPTLASSGKEAIELVESGEKFQLIITDMQMPVMDGVGLAEALKAIIPQVPIILLSSVGDESRSKYPHLFNSVLTKPVKQAQLFNLVQSELKPGKPPVQEEKVNQNVLSEDFAKLYPLDILLAEDNLINQKLAMKVLSKLGYLPELANNGREAVDMLKIKAFHVILMDMLMPEMDGLEATAYIRKNSIHQPAIIAMTANALPEDREACLKAGMNDYITKPISLEILVQALKQVAENYYETQNI</sequence>
<dbReference type="Proteomes" id="UP001597387">
    <property type="component" value="Unassembled WGS sequence"/>
</dbReference>
<feature type="coiled-coil region" evidence="6">
    <location>
        <begin position="789"/>
        <end position="886"/>
    </location>
</feature>
<dbReference type="InterPro" id="IPR003661">
    <property type="entry name" value="HisK_dim/P_dom"/>
</dbReference>
<dbReference type="Gene3D" id="3.30.565.10">
    <property type="entry name" value="Histidine kinase-like ATPase, C-terminal domain"/>
    <property type="match status" value="1"/>
</dbReference>
<evidence type="ECO:0000256" key="1">
    <source>
        <dbReference type="ARBA" id="ARBA00000085"/>
    </source>
</evidence>
<dbReference type="Pfam" id="PF00072">
    <property type="entry name" value="Response_reg"/>
    <property type="match status" value="2"/>
</dbReference>
<evidence type="ECO:0000256" key="6">
    <source>
        <dbReference type="SAM" id="Coils"/>
    </source>
</evidence>
<dbReference type="SMART" id="SM00388">
    <property type="entry name" value="HisKA"/>
    <property type="match status" value="1"/>
</dbReference>
<proteinExistence type="predicted"/>
<dbReference type="SMART" id="SM00448">
    <property type="entry name" value="REC"/>
    <property type="match status" value="2"/>
</dbReference>
<reference evidence="10" key="1">
    <citation type="journal article" date="2019" name="Int. J. Syst. Evol. Microbiol.">
        <title>The Global Catalogue of Microorganisms (GCM) 10K type strain sequencing project: providing services to taxonomists for standard genome sequencing and annotation.</title>
        <authorList>
            <consortium name="The Broad Institute Genomics Platform"/>
            <consortium name="The Broad Institute Genome Sequencing Center for Infectious Disease"/>
            <person name="Wu L."/>
            <person name="Ma J."/>
        </authorList>
    </citation>
    <scope>NUCLEOTIDE SEQUENCE [LARGE SCALE GENOMIC DNA]</scope>
    <source>
        <strain evidence="10">KCTC 42217</strain>
    </source>
</reference>
<feature type="modified residue" description="4-aspartylphosphate" evidence="5">
    <location>
        <position position="1184"/>
    </location>
</feature>
<gene>
    <name evidence="9" type="ORF">ACFSJU_17660</name>
</gene>
<evidence type="ECO:0000256" key="2">
    <source>
        <dbReference type="ARBA" id="ARBA00012438"/>
    </source>
</evidence>
<dbReference type="Gene3D" id="3.40.50.2300">
    <property type="match status" value="2"/>
</dbReference>
<dbReference type="Gene3D" id="2.130.10.10">
    <property type="entry name" value="YVTN repeat-like/Quinoprotein amine dehydrogenase"/>
    <property type="match status" value="4"/>
</dbReference>
<dbReference type="EMBL" id="JBHUHZ010000003">
    <property type="protein sequence ID" value="MFD2164241.1"/>
    <property type="molecule type" value="Genomic_DNA"/>
</dbReference>